<name>A0ABW3FSW3_9PSEU</name>
<accession>A0ABW3FSW3</accession>
<protein>
    <submittedName>
        <fullName evidence="3">WXG100 family type VII secretion target</fullName>
    </submittedName>
</protein>
<proteinExistence type="predicted"/>
<sequence>MSESAGTPGPAAGGAENPLVAKPQDSTEWYTGIPLAEAIADAVTAIENGSWADAGVAGIGVGLEALSAVTDPLGTLFSGILSFLAEHFQPLTDALDWLAGNADAVRAHARTWRNVADSLRGTADGLDSDVQRGTAGWTGATADAYRARLTATAQLIRAQSDAARGLASATEQAGEMVAVVRTTVRDFIADCAGRLAAWAVETLATDGFGILAVLEQATVRIARWGTRVVEMINKLIRALTRLLPMLGKLGDLIRRISKILNDIAHGKPLPGHPRKPGEPEDPHTPHNPNDPPDEPPGHDRPGPAENPEDRQRLIEEAQAEGHKISPDKVVEIGKDPNGRIVWLEEGKGGERGAGLEHIYEEHGKQFEEHGIPRENVPDFVHRAVTQGRYTGHNQGNPPGRPIYEIDYNGERHFVAVSVGKNGFIVGANMRSPDNPFGGTKRDGKLDTDPNYRGW</sequence>
<feature type="region of interest" description="Disordered" evidence="1">
    <location>
        <begin position="264"/>
        <end position="309"/>
    </location>
</feature>
<dbReference type="EMBL" id="JBHTIW010000011">
    <property type="protein sequence ID" value="MFD0921235.1"/>
    <property type="molecule type" value="Genomic_DNA"/>
</dbReference>
<dbReference type="Proteomes" id="UP001597018">
    <property type="component" value="Unassembled WGS sequence"/>
</dbReference>
<dbReference type="RefSeq" id="WP_263248869.1">
    <property type="nucleotide sequence ID" value="NZ_BAABLT010000004.1"/>
</dbReference>
<feature type="domain" description="Outer membrane channel protein CpnT-like N-terminal" evidence="2">
    <location>
        <begin position="97"/>
        <end position="205"/>
    </location>
</feature>
<organism evidence="3 4">
    <name type="scientific">Saccharopolyspora rosea</name>
    <dbReference type="NCBI Taxonomy" id="524884"/>
    <lineage>
        <taxon>Bacteria</taxon>
        <taxon>Bacillati</taxon>
        <taxon>Actinomycetota</taxon>
        <taxon>Actinomycetes</taxon>
        <taxon>Pseudonocardiales</taxon>
        <taxon>Pseudonocardiaceae</taxon>
        <taxon>Saccharopolyspora</taxon>
    </lineage>
</organism>
<evidence type="ECO:0000256" key="1">
    <source>
        <dbReference type="SAM" id="MobiDB-lite"/>
    </source>
</evidence>
<dbReference type="SUPFAM" id="SSF140453">
    <property type="entry name" value="EsxAB dimer-like"/>
    <property type="match status" value="1"/>
</dbReference>
<dbReference type="Gene3D" id="1.20.1260.20">
    <property type="entry name" value="PPE superfamily"/>
    <property type="match status" value="1"/>
</dbReference>
<feature type="compositionally biased region" description="Basic and acidic residues" evidence="1">
    <location>
        <begin position="439"/>
        <end position="454"/>
    </location>
</feature>
<feature type="region of interest" description="Disordered" evidence="1">
    <location>
        <begin position="1"/>
        <end position="23"/>
    </location>
</feature>
<comment type="caution">
    <text evidence="3">The sequence shown here is derived from an EMBL/GenBank/DDBJ whole genome shotgun (WGS) entry which is preliminary data.</text>
</comment>
<feature type="region of interest" description="Disordered" evidence="1">
    <location>
        <begin position="433"/>
        <end position="454"/>
    </location>
</feature>
<dbReference type="InterPro" id="IPR057746">
    <property type="entry name" value="CpnT-like_N"/>
</dbReference>
<evidence type="ECO:0000313" key="3">
    <source>
        <dbReference type="EMBL" id="MFD0921235.1"/>
    </source>
</evidence>
<feature type="compositionally biased region" description="Basic and acidic residues" evidence="1">
    <location>
        <begin position="275"/>
        <end position="284"/>
    </location>
</feature>
<feature type="compositionally biased region" description="Low complexity" evidence="1">
    <location>
        <begin position="1"/>
        <end position="15"/>
    </location>
</feature>
<feature type="compositionally biased region" description="Basic and acidic residues" evidence="1">
    <location>
        <begin position="295"/>
        <end position="309"/>
    </location>
</feature>
<reference evidence="4" key="1">
    <citation type="journal article" date="2019" name="Int. J. Syst. Evol. Microbiol.">
        <title>The Global Catalogue of Microorganisms (GCM) 10K type strain sequencing project: providing services to taxonomists for standard genome sequencing and annotation.</title>
        <authorList>
            <consortium name="The Broad Institute Genomics Platform"/>
            <consortium name="The Broad Institute Genome Sequencing Center for Infectious Disease"/>
            <person name="Wu L."/>
            <person name="Ma J."/>
        </authorList>
    </citation>
    <scope>NUCLEOTIDE SEQUENCE [LARGE SCALE GENOMIC DNA]</scope>
    <source>
        <strain evidence="4">CCUG 56401</strain>
    </source>
</reference>
<gene>
    <name evidence="3" type="ORF">ACFQ16_15920</name>
</gene>
<dbReference type="InterPro" id="IPR038332">
    <property type="entry name" value="PPE_sf"/>
</dbReference>
<evidence type="ECO:0000313" key="4">
    <source>
        <dbReference type="Proteomes" id="UP001597018"/>
    </source>
</evidence>
<keyword evidence="4" id="KW-1185">Reference proteome</keyword>
<dbReference type="InterPro" id="IPR036689">
    <property type="entry name" value="ESAT-6-like_sf"/>
</dbReference>
<evidence type="ECO:0000259" key="2">
    <source>
        <dbReference type="Pfam" id="PF25547"/>
    </source>
</evidence>
<dbReference type="Pfam" id="PF25547">
    <property type="entry name" value="WXG100_2"/>
    <property type="match status" value="1"/>
</dbReference>